<dbReference type="RefSeq" id="WP_264462812.1">
    <property type="nucleotide sequence ID" value="NZ_JAOXJG010000026.1"/>
</dbReference>
<dbReference type="GeneID" id="301200769"/>
<keyword evidence="2" id="KW-1185">Reference proteome</keyword>
<evidence type="ECO:0000313" key="2">
    <source>
        <dbReference type="Proteomes" id="UP001060566"/>
    </source>
</evidence>
<reference evidence="1" key="1">
    <citation type="submission" date="2022-10" db="EMBL/GenBank/DDBJ databases">
        <title>De novo draft assembly of the Pseudomonas pretiosus genome isolated from the plants rhizorohere.</title>
        <authorList>
            <person name="Robas M."/>
            <person name="Fernandez V.M."/>
            <person name="Provanza A."/>
            <person name="Jimenez P.A."/>
        </authorList>
    </citation>
    <scope>NUCLEOTIDE SEQUENCE</scope>
    <source>
        <strain evidence="1">SAICEU11T</strain>
    </source>
</reference>
<dbReference type="EMBL" id="JAOXJG010000026">
    <property type="protein sequence ID" value="MCW1241908.1"/>
    <property type="molecule type" value="Genomic_DNA"/>
</dbReference>
<comment type="caution">
    <text evidence="1">The sequence shown here is derived from an EMBL/GenBank/DDBJ whole genome shotgun (WGS) entry which is preliminary data.</text>
</comment>
<name>A0ABT3EYP3_9BACI</name>
<sequence>MKSLDDVTAKDVLEALAKFVERRIEHNERRVEALKGLNLSEFGRNSLARREGAINSYEVMIIKIKGEIRKYEHKR</sequence>
<protein>
    <submittedName>
        <fullName evidence="1">Uncharacterized protein</fullName>
    </submittedName>
</protein>
<proteinExistence type="predicted"/>
<gene>
    <name evidence="1" type="ORF">NGM45_23060</name>
</gene>
<dbReference type="Proteomes" id="UP001060566">
    <property type="component" value="Unassembled WGS sequence"/>
</dbReference>
<accession>A0ABT3EYP3</accession>
<organism evidence="1 2">
    <name type="scientific">Bacillus pretiosus</name>
    <dbReference type="NCBI Taxonomy" id="2983392"/>
    <lineage>
        <taxon>Bacteria</taxon>
        <taxon>Bacillati</taxon>
        <taxon>Bacillota</taxon>
        <taxon>Bacilli</taxon>
        <taxon>Bacillales</taxon>
        <taxon>Bacillaceae</taxon>
        <taxon>Bacillus</taxon>
    </lineage>
</organism>
<evidence type="ECO:0000313" key="1">
    <source>
        <dbReference type="EMBL" id="MCW1241908.1"/>
    </source>
</evidence>